<evidence type="ECO:0000313" key="2">
    <source>
        <dbReference type="EMBL" id="CAA9394327.1"/>
    </source>
</evidence>
<name>A0A6J4NS68_9ACTN</name>
<dbReference type="Pfam" id="PF01042">
    <property type="entry name" value="Ribonuc_L-PSP"/>
    <property type="match status" value="1"/>
</dbReference>
<dbReference type="InterPro" id="IPR006175">
    <property type="entry name" value="YjgF/YER057c/UK114"/>
</dbReference>
<dbReference type="InterPro" id="IPR035959">
    <property type="entry name" value="RutC-like_sf"/>
</dbReference>
<dbReference type="GO" id="GO:0019239">
    <property type="term" value="F:deaminase activity"/>
    <property type="evidence" value="ECO:0007669"/>
    <property type="project" value="TreeGrafter"/>
</dbReference>
<sequence length="132" mass="14109">MRGRVIWSPKLPAPMRGGAFSAGVEAPAGRTVYVSGQVAMDAEGDVVGEGDAKAQTQKVLENVAVVLEEAGGSLDDIVKVTVFITDMAHYDEIHEVRRRFFGEPYPASSMVEVSALIDPRLLVEVEAVAVIP</sequence>
<comment type="similarity">
    <text evidence="1">Belongs to the RutC family.</text>
</comment>
<dbReference type="CDD" id="cd00448">
    <property type="entry name" value="YjgF_YER057c_UK114_family"/>
    <property type="match status" value="1"/>
</dbReference>
<reference evidence="2" key="1">
    <citation type="submission" date="2020-02" db="EMBL/GenBank/DDBJ databases">
        <authorList>
            <person name="Meier V. D."/>
        </authorList>
    </citation>
    <scope>NUCLEOTIDE SEQUENCE</scope>
    <source>
        <strain evidence="2">AVDCRST_MAG03</strain>
    </source>
</reference>
<dbReference type="PANTHER" id="PTHR11803">
    <property type="entry name" value="2-IMINOBUTANOATE/2-IMINOPROPANOATE DEAMINASE RIDA"/>
    <property type="match status" value="1"/>
</dbReference>
<dbReference type="PANTHER" id="PTHR11803:SF58">
    <property type="entry name" value="PROTEIN HMF1-RELATED"/>
    <property type="match status" value="1"/>
</dbReference>
<dbReference type="AlphaFoldDB" id="A0A6J4NS68"/>
<organism evidence="2">
    <name type="scientific">uncultured Rubrobacteraceae bacterium</name>
    <dbReference type="NCBI Taxonomy" id="349277"/>
    <lineage>
        <taxon>Bacteria</taxon>
        <taxon>Bacillati</taxon>
        <taxon>Actinomycetota</taxon>
        <taxon>Rubrobacteria</taxon>
        <taxon>Rubrobacterales</taxon>
        <taxon>Rubrobacteraceae</taxon>
        <taxon>environmental samples</taxon>
    </lineage>
</organism>
<dbReference type="GO" id="GO:0005829">
    <property type="term" value="C:cytosol"/>
    <property type="evidence" value="ECO:0007669"/>
    <property type="project" value="TreeGrafter"/>
</dbReference>
<accession>A0A6J4NS68</accession>
<dbReference type="EMBL" id="CADCUT010000049">
    <property type="protein sequence ID" value="CAA9394327.1"/>
    <property type="molecule type" value="Genomic_DNA"/>
</dbReference>
<dbReference type="Gene3D" id="3.30.1330.40">
    <property type="entry name" value="RutC-like"/>
    <property type="match status" value="1"/>
</dbReference>
<proteinExistence type="inferred from homology"/>
<evidence type="ECO:0000256" key="1">
    <source>
        <dbReference type="ARBA" id="ARBA00010552"/>
    </source>
</evidence>
<gene>
    <name evidence="2" type="ORF">AVDCRST_MAG03-824</name>
</gene>
<protein>
    <submittedName>
        <fullName evidence="2">RidA/YER057c/UK114 superfamily protein</fullName>
    </submittedName>
</protein>
<dbReference type="SUPFAM" id="SSF55298">
    <property type="entry name" value="YjgF-like"/>
    <property type="match status" value="1"/>
</dbReference>